<gene>
    <name evidence="1" type="ORF">FWK35_00019584</name>
</gene>
<evidence type="ECO:0000313" key="2">
    <source>
        <dbReference type="Proteomes" id="UP000478052"/>
    </source>
</evidence>
<proteinExistence type="predicted"/>
<keyword evidence="2" id="KW-1185">Reference proteome</keyword>
<dbReference type="PANTHER" id="PTHR47331">
    <property type="entry name" value="PHD-TYPE DOMAIN-CONTAINING PROTEIN"/>
    <property type="match status" value="1"/>
</dbReference>
<dbReference type="OrthoDB" id="6628669at2759"/>
<comment type="caution">
    <text evidence="1">The sequence shown here is derived from an EMBL/GenBank/DDBJ whole genome shotgun (WGS) entry which is preliminary data.</text>
</comment>
<accession>A0A6G0Y7X3</accession>
<dbReference type="InterPro" id="IPR008042">
    <property type="entry name" value="Retrotrans_Pao"/>
</dbReference>
<dbReference type="Pfam" id="PF05380">
    <property type="entry name" value="Peptidase_A17"/>
    <property type="match status" value="1"/>
</dbReference>
<dbReference type="Proteomes" id="UP000478052">
    <property type="component" value="Unassembled WGS sequence"/>
</dbReference>
<dbReference type="AlphaFoldDB" id="A0A6G0Y7X3"/>
<reference evidence="1 2" key="1">
    <citation type="submission" date="2019-08" db="EMBL/GenBank/DDBJ databases">
        <title>Whole genome of Aphis craccivora.</title>
        <authorList>
            <person name="Voronova N.V."/>
            <person name="Shulinski R.S."/>
            <person name="Bandarenka Y.V."/>
            <person name="Zhorov D.G."/>
            <person name="Warner D."/>
        </authorList>
    </citation>
    <scope>NUCLEOTIDE SEQUENCE [LARGE SCALE GENOMIC DNA]</scope>
    <source>
        <strain evidence="1">180601</strain>
        <tissue evidence="1">Whole Body</tissue>
    </source>
</reference>
<sequence length="92" mass="10391">MCKDLGLHWDPVTDTFTYHSDNVQSAFTKRAVLSSIAKIYDPLGAVVPITFWEKCFMQRLWKEGYEFDSPLSSELASAWALFASKLPVVSSI</sequence>
<evidence type="ECO:0000313" key="1">
    <source>
        <dbReference type="EMBL" id="KAF0750670.1"/>
    </source>
</evidence>
<name>A0A6G0Y7X3_APHCR</name>
<dbReference type="EMBL" id="VUJU01005647">
    <property type="protein sequence ID" value="KAF0750670.1"/>
    <property type="molecule type" value="Genomic_DNA"/>
</dbReference>
<protein>
    <submittedName>
        <fullName evidence="1">Integrase catalytic domain-containing protein</fullName>
    </submittedName>
</protein>
<dbReference type="PANTHER" id="PTHR47331:SF5">
    <property type="entry name" value="RIBONUCLEASE H"/>
    <property type="match status" value="1"/>
</dbReference>
<organism evidence="1 2">
    <name type="scientific">Aphis craccivora</name>
    <name type="common">Cowpea aphid</name>
    <dbReference type="NCBI Taxonomy" id="307492"/>
    <lineage>
        <taxon>Eukaryota</taxon>
        <taxon>Metazoa</taxon>
        <taxon>Ecdysozoa</taxon>
        <taxon>Arthropoda</taxon>
        <taxon>Hexapoda</taxon>
        <taxon>Insecta</taxon>
        <taxon>Pterygota</taxon>
        <taxon>Neoptera</taxon>
        <taxon>Paraneoptera</taxon>
        <taxon>Hemiptera</taxon>
        <taxon>Sternorrhyncha</taxon>
        <taxon>Aphidomorpha</taxon>
        <taxon>Aphidoidea</taxon>
        <taxon>Aphididae</taxon>
        <taxon>Aphidini</taxon>
        <taxon>Aphis</taxon>
        <taxon>Aphis</taxon>
    </lineage>
</organism>